<feature type="domain" description="DUF7507" evidence="5">
    <location>
        <begin position="1226"/>
        <end position="1325"/>
    </location>
</feature>
<dbReference type="PANTHER" id="PTHR34819:SF5">
    <property type="entry name" value="CONSERVED REPEAT DOMAIN PROTEIN"/>
    <property type="match status" value="1"/>
</dbReference>
<keyword evidence="7" id="KW-1185">Reference proteome</keyword>
<accession>A0ABY4IRE1</accession>
<feature type="chain" id="PRO_5045582561" evidence="3">
    <location>
        <begin position="38"/>
        <end position="1853"/>
    </location>
</feature>
<keyword evidence="2" id="KW-0472">Membrane</keyword>
<evidence type="ECO:0000259" key="5">
    <source>
        <dbReference type="Pfam" id="PF24346"/>
    </source>
</evidence>
<dbReference type="Pfam" id="PF24346">
    <property type="entry name" value="DUF7507"/>
    <property type="match status" value="5"/>
</dbReference>
<evidence type="ECO:0000259" key="4">
    <source>
        <dbReference type="Pfam" id="PF01345"/>
    </source>
</evidence>
<keyword evidence="2" id="KW-1133">Transmembrane helix</keyword>
<evidence type="ECO:0000313" key="6">
    <source>
        <dbReference type="EMBL" id="UPL14210.1"/>
    </source>
</evidence>
<evidence type="ECO:0000256" key="3">
    <source>
        <dbReference type="SAM" id="SignalP"/>
    </source>
</evidence>
<gene>
    <name evidence="6" type="ORF">KV396_06865</name>
</gene>
<feature type="domain" description="DUF7507" evidence="5">
    <location>
        <begin position="1693"/>
        <end position="1787"/>
    </location>
</feature>
<protein>
    <submittedName>
        <fullName evidence="6">DUF11 domain-containing protein</fullName>
    </submittedName>
</protein>
<dbReference type="InterPro" id="IPR051172">
    <property type="entry name" value="Chlamydia_OmcB"/>
</dbReference>
<reference evidence="6 7" key="1">
    <citation type="submission" date="2021-06" db="EMBL/GenBank/DDBJ databases">
        <title>Genome-based taxonomic framework of Microbacterium strains isolated from marine environment, the description of four new species and reclassification of four preexisting species.</title>
        <authorList>
            <person name="Lee S.D."/>
            <person name="Kim S.-M."/>
            <person name="Byeon Y.-S."/>
            <person name="Yang H.L."/>
            <person name="Kim I.S."/>
        </authorList>
    </citation>
    <scope>NUCLEOTIDE SEQUENCE [LARGE SCALE GENOMIC DNA]</scope>
    <source>
        <strain evidence="6 7">SSW1-36</strain>
    </source>
</reference>
<proteinExistence type="predicted"/>
<feature type="domain" description="DUF11" evidence="4">
    <location>
        <begin position="1077"/>
        <end position="1202"/>
    </location>
</feature>
<evidence type="ECO:0000256" key="2">
    <source>
        <dbReference type="SAM" id="Phobius"/>
    </source>
</evidence>
<dbReference type="InterPro" id="IPR055354">
    <property type="entry name" value="DUF7507"/>
</dbReference>
<dbReference type="InterPro" id="IPR047589">
    <property type="entry name" value="DUF11_rpt"/>
</dbReference>
<feature type="region of interest" description="Disordered" evidence="1">
    <location>
        <begin position="1544"/>
        <end position="1565"/>
    </location>
</feature>
<evidence type="ECO:0000256" key="1">
    <source>
        <dbReference type="SAM" id="MobiDB-lite"/>
    </source>
</evidence>
<dbReference type="Proteomes" id="UP000831963">
    <property type="component" value="Chromosome"/>
</dbReference>
<keyword evidence="2" id="KW-0812">Transmembrane</keyword>
<feature type="domain" description="DUF7507" evidence="5">
    <location>
        <begin position="1574"/>
        <end position="1675"/>
    </location>
</feature>
<name>A0ABY4IRE1_9MICO</name>
<dbReference type="NCBIfam" id="TIGR04226">
    <property type="entry name" value="RrgB_K2N_iso_D2"/>
    <property type="match status" value="1"/>
</dbReference>
<feature type="signal peptide" evidence="3">
    <location>
        <begin position="1"/>
        <end position="37"/>
    </location>
</feature>
<dbReference type="RefSeq" id="WP_247957306.1">
    <property type="nucleotide sequence ID" value="NZ_CP078077.1"/>
</dbReference>
<dbReference type="NCBIfam" id="TIGR01451">
    <property type="entry name" value="B_ant_repeat"/>
    <property type="match status" value="2"/>
</dbReference>
<sequence length="1853" mass="187615">MTGPSRAPSRLRTAAVAMLATLATVTMMLVAAPAAYAAGPAVLSIEITPVNPTTGEAVTATGYGQQNNRLGYRIAYSCSVAECTDTVVTLPAVALDPTYGTFRIHRYETWTPPAGGGATIANTVTGGVTVRLGTVAAGTSSTFLVQYVRDIDASAPGAAAPAYFPNGYQISNSATITSPNAVGPATATAAPVTWQIALPATPTVVKTGPATVRPDTDMTYTVAMSDGCFTNRGSGRWTAAGNLLCGESYSVVDRLPAQAQFVSAGDGGVYDAANHSVTWTKSGATAAGGFGVAAVGGWTQGYGYNPRTVTVRYPASAFPESADGADFIAPVTNNVDVSVTYLDDAQTVKTATTSFRHDVVRVEPFGRAEQTKIGNADQDINGSRWVNVPPDTTGLVCPTSGRDDWNRVCTPGQTVAPFATRTDRFWQVDTYNRGNVAGIATVVDNDLGNSDVRVRRITTSGGATAPTIAWTITDGTTTTQGTTTATTYTAPAGSWLTAATVTSGSLAGPNLLPSGTAGTLFRINYGYDLPVGSPLFTWRNAASATMTYPDQPQISPIPVTSTAAVIFRETPKVAAAAPAFSAGFVGTPVVEGGGQVVPGGKVTYRVNGATANIPADRTVSPQYVFIAPIGWNITPNSASFAAGTVPPGVSFTSKNVTIAGVTRQAVIASWPTGATFGANATWPTMSVSASPTSAVAAGTSSVANVWTGDSRNAFAPDTTTWGGKVVDTTDVDGDGNITEAFASNSISVSVSGVARLDVVKEICVVTDDDCVWVSNPDVVVGVDPDASDITYRVTLVNSGNTVLSGIVGYDILPHVGDGRGSTFAETLNTVTFRSFNMALSYSASQNPCRTEVLPTNPGCTTGWTAGAFGASAIRAQVSGNLAPGESSSFEFTANVVPGAPADAIACNSVAIDSASTLPTEPRPVCATTQEADLAVSVPDRLPLQAGRPGTVPFVVTNLGGSEAAPATVEIAVPAGIRITSLTPEGWVCDADDVAADGSVLGPVTLTCDPVTAEGASRMLALDEPNPLDLPAVIPDDQLVGDDTCFGAEVSGLMSDPVDANNTAEACFVVAQGDALVGITKTDGVDTVAMGEEFTYTIDVANLLTGEAIADAVVTDTLPDTLAFVSASAGGVVTDQGEADADGLRPGGTVTWSIASLAPSGRLGDGDAATGAAGSTQQVTVTVRVVQAAETQDEIVNGVRVEAGDPALPGVILAADDSDTDDLIRSAALTLVKSASPTIVDGVGDEVAYSFEVTNSGDVTVTDVQIDETAFSGTGTAPVVTCPAEAGELAPGDVVTCSAAYEVTQADLDAGAITNTAIASASAPAGVDGPESEPSSATVDVTAAPTLSLVKSVASDPIQAAGDEVSYVFTVTNDGNVTLEGIEIEETAFTGSGEDVVANCADGSLAPGDSVDCTATYAVTQADVNTGRIDNTAVAHATTPADDVVSSDPSSAPVIIDAAPGLTVVKSATPTDLAVDDEVTYSFVVTNTGNVTLQSVAVVEGEFTGSGDLSAVDCGDVSRTLDPDDQLICEATYVITQDDVDAGSLSNTATATGTGPGGPIASDPSREDLSFERVPGLAIVKTADVEGIEAAGQEIEYRFRVTNTGNVTVSGIEVEEGAFSGTGELSEIGCETGSLLPGQYVDCVAAYEVTQDDVDAGGITNTASATASVLGDATVDADPSTSELPFIGVLSLSLEKVGTPIDVDGDDRMTVNDRIRWTFTVTNPSAATLSGLEVSDPMAGAIECEADVLAPGETVACAAIEEYQVTAAQAAAGEVVNVATATATGVGDARADAEATASVTIVEVAPAAPSPAGPSGPLATTGGDPRAWTLLALLVMLAGAGLVVVSRRQGVRRG</sequence>
<keyword evidence="3" id="KW-0732">Signal</keyword>
<dbReference type="Pfam" id="PF01345">
    <property type="entry name" value="DUF11"/>
    <property type="match status" value="1"/>
</dbReference>
<feature type="transmembrane region" description="Helical" evidence="2">
    <location>
        <begin position="1826"/>
        <end position="1844"/>
    </location>
</feature>
<dbReference type="PANTHER" id="PTHR34819">
    <property type="entry name" value="LARGE CYSTEINE-RICH PERIPLASMIC PROTEIN OMCB"/>
    <property type="match status" value="1"/>
</dbReference>
<dbReference type="InterPro" id="IPR026466">
    <property type="entry name" value="Fim_isopep_form_D2_dom"/>
</dbReference>
<evidence type="ECO:0000313" key="7">
    <source>
        <dbReference type="Proteomes" id="UP000831963"/>
    </source>
</evidence>
<organism evidence="6 7">
    <name type="scientific">Microbacterium galbinum</name>
    <dbReference type="NCBI Taxonomy" id="2851646"/>
    <lineage>
        <taxon>Bacteria</taxon>
        <taxon>Bacillati</taxon>
        <taxon>Actinomycetota</taxon>
        <taxon>Actinomycetes</taxon>
        <taxon>Micrococcales</taxon>
        <taxon>Microbacteriaceae</taxon>
        <taxon>Microbacterium</taxon>
    </lineage>
</organism>
<feature type="domain" description="DUF7507" evidence="5">
    <location>
        <begin position="1458"/>
        <end position="1562"/>
    </location>
</feature>
<dbReference type="InterPro" id="IPR001434">
    <property type="entry name" value="OmcB-like_DUF11"/>
</dbReference>
<feature type="domain" description="DUF7507" evidence="5">
    <location>
        <begin position="1343"/>
        <end position="1446"/>
    </location>
</feature>
<dbReference type="Gene3D" id="2.60.40.740">
    <property type="match status" value="1"/>
</dbReference>
<dbReference type="EMBL" id="CP078077">
    <property type="protein sequence ID" value="UPL14210.1"/>
    <property type="molecule type" value="Genomic_DNA"/>
</dbReference>